<dbReference type="PATRIC" id="fig|59750.3.peg.5729"/>
<dbReference type="AlphaFoldDB" id="A0A132PBC4"/>
<evidence type="ECO:0000313" key="2">
    <source>
        <dbReference type="EMBL" id="KWX19604.1"/>
    </source>
</evidence>
<dbReference type="STRING" id="59750.AWC31_02020"/>
<organism evidence="2 3">
    <name type="scientific">Mycolicibacterium wolinskyi</name>
    <dbReference type="NCBI Taxonomy" id="59750"/>
    <lineage>
        <taxon>Bacteria</taxon>
        <taxon>Bacillati</taxon>
        <taxon>Actinomycetota</taxon>
        <taxon>Actinomycetes</taxon>
        <taxon>Mycobacteriales</taxon>
        <taxon>Mycobacteriaceae</taxon>
        <taxon>Mycolicibacterium</taxon>
    </lineage>
</organism>
<dbReference type="InterPro" id="IPR027417">
    <property type="entry name" value="P-loop_NTPase"/>
</dbReference>
<gene>
    <name evidence="2" type="ORF">AFM11_35000</name>
</gene>
<dbReference type="Gene3D" id="3.40.50.300">
    <property type="entry name" value="P-loop containing nucleotide triphosphate hydrolases"/>
    <property type="match status" value="2"/>
</dbReference>
<comment type="caution">
    <text evidence="2">The sequence shown here is derived from an EMBL/GenBank/DDBJ whole genome shotgun (WGS) entry which is preliminary data.</text>
</comment>
<sequence length="877" mass="93809">MKLHRLVLTNYRGITHREIEFPDHGVVVVSGANEIGKSSMIEALDLLLEAKDRSTKKDVKQVKPTHADVGAEVTAEISTGPYRFVYRKRFHKRAETQLTVLAPAREQLSGDEAHERVLAMLAETVDTDLWQAQRVLQASSTAPVDLSGSDALARALDVAAGEAVTLSGDEPLLVERIEAEYSRYFTATGRPTGEWAAAVKRLQAADAEVARCAAAVAEVDDAVRRHQELSTEVTGLAQEREQAVVRLTAARTAAEAVAALVQRLKEADVVADAAQVAHAASVAALTERRRLRADIDERTASITALEAELVTAGSDAETAHEVHEAAETAVEEAQAAVHAHADRVDAARAAVQRLSDRDEADRLAARLAKIDAAARDFERVDNELAHITIDDTAMRAIEAAAAAVDRAAGQAELASAHIELVAEADLDVRVGDAEVALQGGVAWSVATTAQTEVDVPGVLTVRVLPGTPAAETRAKLDRTQGVLAAALASVGAESVEGARELDTRRRELLGSRDRLRATLDALTGDDDVAALRSRLAVLREDQPAEAGLFELDGPADIASARTELDAAVAAHRQAVADCETSRKVVAAAARRLTEKNTRLSVLREKLTAAQAELTVCSGRLEVQRAATTDDDLAVKAQADDEQAKATAGRVAALRDELSCTAPDSVTAELDDATRIAEVLKIRHEAALEGLRDVTAQLKVYGTQGRKGLLDAAETERERAKSEYLQAHRRARAAELLRSVMARHRDATRQRYADPFRLEVQRLGRLVFGEDFEVDVDSDLRICTRTVSGRTVPHESLSGGAKEQLAIVARLAGASLVAKEDSVPVIIDDALGFTDADRLTKMGAVFDAVGGDGQVIVLTCSPERYASVGGAHHIELIA</sequence>
<reference evidence="2 3" key="1">
    <citation type="submission" date="2015-07" db="EMBL/GenBank/DDBJ databases">
        <title>A draft genome sequence of Mycobacterium wolinskyi.</title>
        <authorList>
            <person name="de Man T.J."/>
            <person name="Perry K.A."/>
            <person name="Coulliette A.D."/>
            <person name="Jensen B."/>
            <person name="Toney N.C."/>
            <person name="Limbago B.M."/>
            <person name="Noble-Wang J."/>
        </authorList>
    </citation>
    <scope>NUCLEOTIDE SEQUENCE [LARGE SCALE GENOMIC DNA]</scope>
    <source>
        <strain evidence="2 3">CDC_01</strain>
    </source>
</reference>
<dbReference type="RefSeq" id="WP_067859605.1">
    <property type="nucleotide sequence ID" value="NZ_LGTW01000040.1"/>
</dbReference>
<dbReference type="EMBL" id="LGTW01000040">
    <property type="protein sequence ID" value="KWX19604.1"/>
    <property type="molecule type" value="Genomic_DNA"/>
</dbReference>
<dbReference type="InterPro" id="IPR038734">
    <property type="entry name" value="YhaN_AAA"/>
</dbReference>
<dbReference type="SUPFAM" id="SSF52540">
    <property type="entry name" value="P-loop containing nucleoside triphosphate hydrolases"/>
    <property type="match status" value="1"/>
</dbReference>
<evidence type="ECO:0000259" key="1">
    <source>
        <dbReference type="Pfam" id="PF13514"/>
    </source>
</evidence>
<dbReference type="Pfam" id="PF13514">
    <property type="entry name" value="AAA_27"/>
    <property type="match status" value="1"/>
</dbReference>
<keyword evidence="3" id="KW-1185">Reference proteome</keyword>
<dbReference type="Proteomes" id="UP000070612">
    <property type="component" value="Unassembled WGS sequence"/>
</dbReference>
<protein>
    <recommendedName>
        <fullName evidence="1">YhaN AAA domain-containing protein</fullName>
    </recommendedName>
</protein>
<proteinExistence type="predicted"/>
<name>A0A132PBC4_9MYCO</name>
<dbReference type="PANTHER" id="PTHR41259">
    <property type="entry name" value="DOUBLE-STRAND BREAK REPAIR RAD50 ATPASE, PUTATIVE-RELATED"/>
    <property type="match status" value="1"/>
</dbReference>
<dbReference type="PANTHER" id="PTHR41259:SF1">
    <property type="entry name" value="DOUBLE-STRAND BREAK REPAIR RAD50 ATPASE, PUTATIVE-RELATED"/>
    <property type="match status" value="1"/>
</dbReference>
<accession>A0A132PBC4</accession>
<evidence type="ECO:0000313" key="3">
    <source>
        <dbReference type="Proteomes" id="UP000070612"/>
    </source>
</evidence>
<feature type="domain" description="YhaN AAA" evidence="1">
    <location>
        <begin position="1"/>
        <end position="211"/>
    </location>
</feature>